<dbReference type="EMBL" id="FWWW01000100">
    <property type="protein sequence ID" value="SMC00315.1"/>
    <property type="molecule type" value="Genomic_DNA"/>
</dbReference>
<feature type="transmembrane region" description="Helical" evidence="1">
    <location>
        <begin position="131"/>
        <end position="149"/>
    </location>
</feature>
<feature type="transmembrane region" description="Helical" evidence="1">
    <location>
        <begin position="195"/>
        <end position="214"/>
    </location>
</feature>
<sequence>MNTATLGGFFRVLLLPLLLLLLAIGGLGAYYETNDDLIITQLLRGTTAAAPVTNLHLYFHGFAPALTALYARFPAVPWYGLSLYALLYAALVLLFAVLNRLLAPSLTPWQITLVLILFFSLVFIENSLWFNYMRVPLLLAGAGGLFAAQRTGRGWAIALGLVAFGAAWLIRPSAAVLGLLVVVPGGLWLGQRRGACVLAAALLLAGLGGLTLTLTRSVAATRFRVLDVLKSNLNDFQLYQPQPKTTSDTLGVQAVSHWILSDSTVVNEAFFQRTIPKNADYFLRQSAPAKLVTLGKLVVRDYFPLLLLNVLIFVSLLRNPPIRGRLFFWLTQFGFALLILSIGVGLKLPPRLGLPLFTLFTLSNVIYWLRQTPAVRVPFPRLALVVLVLITGIYGYKTLHRKQLLAAGRLHHETYLSKLARATAGGQILVTANLEVAYKSLSPFRVYTLPGPQLPLTGWATLHPSLPALRQQLTGTRDFSTSLFRLAQRPGVRWALAPEVIPFLQRYTQYHRPAGKLGLTFSLLNRITPDSTLPQLYHVRPKIIEKP</sequence>
<feature type="transmembrane region" description="Helical" evidence="1">
    <location>
        <begin position="155"/>
        <end position="183"/>
    </location>
</feature>
<dbReference type="AlphaFoldDB" id="A0A1W1W3V7"/>
<feature type="transmembrane region" description="Helical" evidence="1">
    <location>
        <begin position="302"/>
        <end position="319"/>
    </location>
</feature>
<keyword evidence="1" id="KW-0472">Membrane</keyword>
<evidence type="ECO:0008006" key="4">
    <source>
        <dbReference type="Google" id="ProtNLM"/>
    </source>
</evidence>
<feature type="transmembrane region" description="Helical" evidence="1">
    <location>
        <begin position="52"/>
        <end position="71"/>
    </location>
</feature>
<keyword evidence="1" id="KW-0812">Transmembrane</keyword>
<feature type="transmembrane region" description="Helical" evidence="1">
    <location>
        <begin position="352"/>
        <end position="369"/>
    </location>
</feature>
<feature type="transmembrane region" description="Helical" evidence="1">
    <location>
        <begin position="326"/>
        <end position="346"/>
    </location>
</feature>
<evidence type="ECO:0000256" key="1">
    <source>
        <dbReference type="SAM" id="Phobius"/>
    </source>
</evidence>
<dbReference type="OrthoDB" id="878475at2"/>
<feature type="transmembrane region" description="Helical" evidence="1">
    <location>
        <begin position="108"/>
        <end position="124"/>
    </location>
</feature>
<protein>
    <recommendedName>
        <fullName evidence="4">Glycosyltransferase RgtA/B/C/D-like domain-containing protein</fullName>
    </recommendedName>
</protein>
<gene>
    <name evidence="2" type="ORF">SAMN00120144_1929</name>
</gene>
<evidence type="ECO:0000313" key="2">
    <source>
        <dbReference type="EMBL" id="SMC00315.1"/>
    </source>
</evidence>
<evidence type="ECO:0000313" key="3">
    <source>
        <dbReference type="Proteomes" id="UP000192266"/>
    </source>
</evidence>
<proteinExistence type="predicted"/>
<dbReference type="Proteomes" id="UP000192266">
    <property type="component" value="Unassembled WGS sequence"/>
</dbReference>
<reference evidence="2 3" key="1">
    <citation type="submission" date="2017-04" db="EMBL/GenBank/DDBJ databases">
        <authorList>
            <person name="Afonso C.L."/>
            <person name="Miller P.J."/>
            <person name="Scott M.A."/>
            <person name="Spackman E."/>
            <person name="Goraichik I."/>
            <person name="Dimitrov K.M."/>
            <person name="Suarez D.L."/>
            <person name="Swayne D.E."/>
        </authorList>
    </citation>
    <scope>NUCLEOTIDE SEQUENCE [LARGE SCALE GENOMIC DNA]</scope>
    <source>
        <strain evidence="2 3">DSM 11622</strain>
    </source>
</reference>
<name>A0A1W1W3V7_9BACT</name>
<feature type="transmembrane region" description="Helical" evidence="1">
    <location>
        <begin position="381"/>
        <end position="399"/>
    </location>
</feature>
<keyword evidence="3" id="KW-1185">Reference proteome</keyword>
<dbReference type="RefSeq" id="WP_084447689.1">
    <property type="nucleotide sequence ID" value="NZ_FWWW01000100.1"/>
</dbReference>
<keyword evidence="1" id="KW-1133">Transmembrane helix</keyword>
<organism evidence="2 3">
    <name type="scientific">Hymenobacter roseosalivarius DSM 11622</name>
    <dbReference type="NCBI Taxonomy" id="645990"/>
    <lineage>
        <taxon>Bacteria</taxon>
        <taxon>Pseudomonadati</taxon>
        <taxon>Bacteroidota</taxon>
        <taxon>Cytophagia</taxon>
        <taxon>Cytophagales</taxon>
        <taxon>Hymenobacteraceae</taxon>
        <taxon>Hymenobacter</taxon>
    </lineage>
</organism>
<dbReference type="STRING" id="645990.SAMN00120144_1929"/>
<accession>A0A1W1W3V7</accession>
<feature type="transmembrane region" description="Helical" evidence="1">
    <location>
        <begin position="83"/>
        <end position="102"/>
    </location>
</feature>